<dbReference type="EMBL" id="BK032863">
    <property type="protein sequence ID" value="DAF64572.1"/>
    <property type="molecule type" value="Genomic_DNA"/>
</dbReference>
<protein>
    <submittedName>
        <fullName evidence="1">Uncharacterized protein</fullName>
    </submittedName>
</protein>
<reference evidence="1" key="1">
    <citation type="journal article" date="2021" name="Proc. Natl. Acad. Sci. U.S.A.">
        <title>A Catalog of Tens of Thousands of Viruses from Human Metagenomes Reveals Hidden Associations with Chronic Diseases.</title>
        <authorList>
            <person name="Tisza M.J."/>
            <person name="Buck C.B."/>
        </authorList>
    </citation>
    <scope>NUCLEOTIDE SEQUENCE</scope>
    <source>
        <strain evidence="1">CtFH16</strain>
    </source>
</reference>
<proteinExistence type="predicted"/>
<sequence>MGLPEGMLVRRAEVINVVCVTCVGGSGTGKDPARHVYQYYLPNGVKVGEIDSRYVDLNSGRVLSDTSSANMR</sequence>
<name>A0A8S5TN57_9CAUD</name>
<evidence type="ECO:0000313" key="1">
    <source>
        <dbReference type="EMBL" id="DAF64572.1"/>
    </source>
</evidence>
<organism evidence="1">
    <name type="scientific">Siphoviridae sp. ctFH16</name>
    <dbReference type="NCBI Taxonomy" id="2827817"/>
    <lineage>
        <taxon>Viruses</taxon>
        <taxon>Duplodnaviria</taxon>
        <taxon>Heunggongvirae</taxon>
        <taxon>Uroviricota</taxon>
        <taxon>Caudoviricetes</taxon>
    </lineage>
</organism>
<accession>A0A8S5TN57</accession>